<reference evidence="1" key="2">
    <citation type="submission" date="2020-02" db="EMBL/GenBank/DDBJ databases">
        <title>Flavobacterium profundi sp. nov., isolated from a deep-sea seamount.</title>
        <authorList>
            <person name="Zhang D.-C."/>
        </authorList>
    </citation>
    <scope>NUCLEOTIDE SEQUENCE</scope>
    <source>
        <strain evidence="1">EC11</strain>
    </source>
</reference>
<protein>
    <submittedName>
        <fullName evidence="1">Uncharacterized protein</fullName>
    </submittedName>
</protein>
<dbReference type="EMBL" id="VEVQ02000002">
    <property type="protein sequence ID" value="NHN24922.1"/>
    <property type="molecule type" value="Genomic_DNA"/>
</dbReference>
<organism evidence="1 2">
    <name type="scientific">Flavobacterium jejuense</name>
    <dbReference type="NCBI Taxonomy" id="1544455"/>
    <lineage>
        <taxon>Bacteria</taxon>
        <taxon>Pseudomonadati</taxon>
        <taxon>Bacteroidota</taxon>
        <taxon>Flavobacteriia</taxon>
        <taxon>Flavobacteriales</taxon>
        <taxon>Flavobacteriaceae</taxon>
        <taxon>Flavobacterium</taxon>
    </lineage>
</organism>
<comment type="caution">
    <text evidence="1">The sequence shown here is derived from an EMBL/GenBank/DDBJ whole genome shotgun (WGS) entry which is preliminary data.</text>
</comment>
<accession>A0ABX0IM98</accession>
<gene>
    <name evidence="1" type="ORF">FIA58_004455</name>
</gene>
<proteinExistence type="predicted"/>
<sequence length="269" mass="28992">MTTITLNPSKYGVTESKKRTLDSLTIQVLNATDEVSQLQAIVSSLTNKLSTYQGFLTQADANKTQAQNNLTLINSVIKNALNLRDNSAVALREVVKANGKTEKVAKKTTNVTNKLIYTAEMINKLANLIVRKKAQNPLISDQLITMITAAGTNANNAVALSLVALNAAFTAQSTNKEVQNTAALESLQAIKLYNKLTNDKKTNSTHLSLNTLLNDAYNTTVLEFNKIQNAYNETLNQLNLKTADLNKAQVNLKSLQAGLAAANAAALAS</sequence>
<keyword evidence="2" id="KW-1185">Reference proteome</keyword>
<name>A0ABX0IM98_9FLAO</name>
<dbReference type="RefSeq" id="WP_140960478.1">
    <property type="nucleotide sequence ID" value="NZ_VEVQ02000002.1"/>
</dbReference>
<evidence type="ECO:0000313" key="1">
    <source>
        <dbReference type="EMBL" id="NHN24922.1"/>
    </source>
</evidence>
<evidence type="ECO:0000313" key="2">
    <source>
        <dbReference type="Proteomes" id="UP000817854"/>
    </source>
</evidence>
<dbReference type="Proteomes" id="UP000817854">
    <property type="component" value="Unassembled WGS sequence"/>
</dbReference>
<reference evidence="1" key="1">
    <citation type="submission" date="2019-05" db="EMBL/GenBank/DDBJ databases">
        <authorList>
            <person name="Lianzixin W."/>
        </authorList>
    </citation>
    <scope>NUCLEOTIDE SEQUENCE</scope>
    <source>
        <strain evidence="1">EC11</strain>
    </source>
</reference>